<accession>A0A7R8D140</accession>
<reference evidence="1" key="1">
    <citation type="submission" date="2021-02" db="EMBL/GenBank/DDBJ databases">
        <authorList>
            <person name="Bekaert M."/>
        </authorList>
    </citation>
    <scope>NUCLEOTIDE SEQUENCE</scope>
    <source>
        <strain evidence="1">IoA-00</strain>
    </source>
</reference>
<protein>
    <submittedName>
        <fullName evidence="1">(salmon louse) hypothetical protein</fullName>
    </submittedName>
</protein>
<gene>
    <name evidence="1" type="ORF">LSAA_13318</name>
</gene>
<sequence>MAKRISKCITCRAGTYVSVVNKGGSDLEAHVHSAKHKTTARGESSLSKVRDIIVSKIHTSVTAVEGILPFHTIKHHNSYISMDCCTSGSRRKILPDSRTVKKISTARTKTEAIVNTVIVSHSVEVALKELKEIPFLSFYL</sequence>
<evidence type="ECO:0000313" key="2">
    <source>
        <dbReference type="Proteomes" id="UP000675881"/>
    </source>
</evidence>
<organism evidence="1 2">
    <name type="scientific">Lepeophtheirus salmonis</name>
    <name type="common">Salmon louse</name>
    <name type="synonym">Caligus salmonis</name>
    <dbReference type="NCBI Taxonomy" id="72036"/>
    <lineage>
        <taxon>Eukaryota</taxon>
        <taxon>Metazoa</taxon>
        <taxon>Ecdysozoa</taxon>
        <taxon>Arthropoda</taxon>
        <taxon>Crustacea</taxon>
        <taxon>Multicrustacea</taxon>
        <taxon>Hexanauplia</taxon>
        <taxon>Copepoda</taxon>
        <taxon>Siphonostomatoida</taxon>
        <taxon>Caligidae</taxon>
        <taxon>Lepeophtheirus</taxon>
    </lineage>
</organism>
<proteinExistence type="predicted"/>
<keyword evidence="2" id="KW-1185">Reference proteome</keyword>
<dbReference type="EMBL" id="HG994586">
    <property type="protein sequence ID" value="CAF2992177.1"/>
    <property type="molecule type" value="Genomic_DNA"/>
</dbReference>
<name>A0A7R8D140_LEPSM</name>
<dbReference type="AlphaFoldDB" id="A0A7R8D140"/>
<dbReference type="Proteomes" id="UP000675881">
    <property type="component" value="Chromosome 7"/>
</dbReference>
<evidence type="ECO:0000313" key="1">
    <source>
        <dbReference type="EMBL" id="CAF2992177.1"/>
    </source>
</evidence>